<dbReference type="Proteomes" id="UP000694941">
    <property type="component" value="Unplaced"/>
</dbReference>
<evidence type="ECO:0000256" key="13">
    <source>
        <dbReference type="SAM" id="Phobius"/>
    </source>
</evidence>
<evidence type="ECO:0000256" key="11">
    <source>
        <dbReference type="ARBA" id="ARBA00023286"/>
    </source>
</evidence>
<keyword evidence="8 13" id="KW-0472">Membrane</keyword>
<dbReference type="Pfam" id="PF00060">
    <property type="entry name" value="Lig_chan"/>
    <property type="match status" value="1"/>
</dbReference>
<comment type="subcellular location">
    <subcellularLocation>
        <location evidence="1">Cell membrane</location>
        <topology evidence="1">Multi-pass membrane protein</topology>
    </subcellularLocation>
</comment>
<keyword evidence="3" id="KW-0813">Transport</keyword>
<keyword evidence="7" id="KW-0406">Ion transport</keyword>
<dbReference type="RefSeq" id="XP_022243231.1">
    <property type="nucleotide sequence ID" value="XM_022387523.1"/>
</dbReference>
<keyword evidence="5 13" id="KW-0812">Transmembrane</keyword>
<evidence type="ECO:0000259" key="14">
    <source>
        <dbReference type="SMART" id="SM00079"/>
    </source>
</evidence>
<dbReference type="InterPro" id="IPR001508">
    <property type="entry name" value="Iono_Glu_rcpt_met"/>
</dbReference>
<evidence type="ECO:0000256" key="2">
    <source>
        <dbReference type="ARBA" id="ARBA00008685"/>
    </source>
</evidence>
<protein>
    <submittedName>
        <fullName evidence="17">Glutamate receptor ionotropic, kainate 2-like isoform X1</fullName>
    </submittedName>
</protein>
<evidence type="ECO:0000313" key="17">
    <source>
        <dbReference type="RefSeq" id="XP_022243231.1"/>
    </source>
</evidence>
<dbReference type="InterPro" id="IPR019594">
    <property type="entry name" value="Glu/Gly-bd"/>
</dbReference>
<evidence type="ECO:0000256" key="12">
    <source>
        <dbReference type="ARBA" id="ARBA00023303"/>
    </source>
</evidence>
<dbReference type="InterPro" id="IPR028082">
    <property type="entry name" value="Peripla_BP_I"/>
</dbReference>
<dbReference type="Gene3D" id="3.40.190.10">
    <property type="entry name" value="Periplasmic binding protein-like II"/>
    <property type="match status" value="2"/>
</dbReference>
<evidence type="ECO:0000256" key="1">
    <source>
        <dbReference type="ARBA" id="ARBA00004651"/>
    </source>
</evidence>
<dbReference type="InterPro" id="IPR001320">
    <property type="entry name" value="Iontro_rcpt_C"/>
</dbReference>
<gene>
    <name evidence="17" type="primary">LOC106460751</name>
</gene>
<evidence type="ECO:0000256" key="4">
    <source>
        <dbReference type="ARBA" id="ARBA00022475"/>
    </source>
</evidence>
<feature type="transmembrane region" description="Helical" evidence="13">
    <location>
        <begin position="275"/>
        <end position="295"/>
    </location>
</feature>
<feature type="domain" description="Ionotropic glutamate receptor L-glutamate and glycine-binding" evidence="15">
    <location>
        <begin position="79"/>
        <end position="143"/>
    </location>
</feature>
<keyword evidence="4" id="KW-1003">Cell membrane</keyword>
<keyword evidence="6 13" id="KW-1133">Transmembrane helix</keyword>
<dbReference type="SMART" id="SM00918">
    <property type="entry name" value="Lig_chan-Glu_bd"/>
    <property type="match status" value="1"/>
</dbReference>
<evidence type="ECO:0000256" key="6">
    <source>
        <dbReference type="ARBA" id="ARBA00022989"/>
    </source>
</evidence>
<evidence type="ECO:0000256" key="10">
    <source>
        <dbReference type="ARBA" id="ARBA00023180"/>
    </source>
</evidence>
<evidence type="ECO:0000256" key="5">
    <source>
        <dbReference type="ARBA" id="ARBA00022692"/>
    </source>
</evidence>
<dbReference type="SUPFAM" id="SSF53822">
    <property type="entry name" value="Periplasmic binding protein-like I"/>
    <property type="match status" value="1"/>
</dbReference>
<dbReference type="SMART" id="SM00079">
    <property type="entry name" value="PBPe"/>
    <property type="match status" value="1"/>
</dbReference>
<dbReference type="SUPFAM" id="SSF53850">
    <property type="entry name" value="Periplasmic binding protein-like II"/>
    <property type="match status" value="1"/>
</dbReference>
<keyword evidence="12" id="KW-0407">Ion channel</keyword>
<dbReference type="GeneID" id="106460751"/>
<dbReference type="InterPro" id="IPR015683">
    <property type="entry name" value="Ionotropic_Glu_rcpt"/>
</dbReference>
<evidence type="ECO:0000259" key="15">
    <source>
        <dbReference type="SMART" id="SM00918"/>
    </source>
</evidence>
<evidence type="ECO:0000256" key="7">
    <source>
        <dbReference type="ARBA" id="ARBA00023065"/>
    </source>
</evidence>
<evidence type="ECO:0000313" key="16">
    <source>
        <dbReference type="Proteomes" id="UP000694941"/>
    </source>
</evidence>
<reference evidence="17" key="1">
    <citation type="submission" date="2025-08" db="UniProtKB">
        <authorList>
            <consortium name="RefSeq"/>
        </authorList>
    </citation>
    <scope>IDENTIFICATION</scope>
    <source>
        <tissue evidence="17">Muscle</tissue>
    </source>
</reference>
<dbReference type="PRINTS" id="PR00177">
    <property type="entry name" value="NMDARECEPTOR"/>
</dbReference>
<accession>A0ABM1SHX6</accession>
<feature type="transmembrane region" description="Helical" evidence="13">
    <location>
        <begin position="199"/>
        <end position="218"/>
    </location>
</feature>
<sequence>MKKVKFKGLTGLVEFDQNGMRTSVSLDILELKEEGLKKVGTWNQQAGAQFTTPYEAVLDDVMRQLKNRTLKIVTIINPPYTMLKEPADQLSGNDQFEGYCVDIIGEISRILGFKYHIHLVRDGAHGTKSELGEWNGMIRELIDKEADLVLADLTITYEREEAVDFTMPFMNLGISILFRKPMKKVPNLFSFLSPLSLEVWIYMATAYLGVSILLFMLARLTPYEWVPSHPCDQDSGVLENQFTLLNSFWFTIGSLMQQGTEVAPKAISTRVIATMWWFFTLIMISSYTANLAAFLTIQRLKSPIEGADDLAAQSSIQYGCLNSGSTKTFFKESNIFSYKKMWAVMQAQPSVFTESNQQGVERVLKGNYAYLMESTSIEYMTERNCELEQIGGLLDSKGYGIATPEGSPYRTPISNAILRLQEDGILHLLKEKWWSSNKEERCGQEEKKTSISTSELDLANVGGMFVVLLAGLGFACIISVIEFIWKTKRLSKNERDPVILEFMREVRNIICCGLSSYRAKISSE</sequence>
<dbReference type="Pfam" id="PF10613">
    <property type="entry name" value="Lig_chan-Glu_bd"/>
    <property type="match status" value="1"/>
</dbReference>
<dbReference type="PANTHER" id="PTHR18966">
    <property type="entry name" value="IONOTROPIC GLUTAMATE RECEPTOR"/>
    <property type="match status" value="1"/>
</dbReference>
<dbReference type="Gene3D" id="3.40.50.2300">
    <property type="match status" value="2"/>
</dbReference>
<dbReference type="Gene3D" id="1.10.287.70">
    <property type="match status" value="1"/>
</dbReference>
<keyword evidence="9" id="KW-0675">Receptor</keyword>
<proteinExistence type="inferred from homology"/>
<dbReference type="SUPFAM" id="SSF81324">
    <property type="entry name" value="Voltage-gated potassium channels"/>
    <property type="match status" value="1"/>
</dbReference>
<keyword evidence="16" id="KW-1185">Reference proteome</keyword>
<evidence type="ECO:0000256" key="3">
    <source>
        <dbReference type="ARBA" id="ARBA00022448"/>
    </source>
</evidence>
<keyword evidence="11" id="KW-1071">Ligand-gated ion channel</keyword>
<evidence type="ECO:0000256" key="8">
    <source>
        <dbReference type="ARBA" id="ARBA00023136"/>
    </source>
</evidence>
<keyword evidence="10" id="KW-0325">Glycoprotein</keyword>
<comment type="similarity">
    <text evidence="2">Belongs to the glutamate-gated ion channel (TC 1.A.10.1) family.</text>
</comment>
<evidence type="ECO:0000256" key="9">
    <source>
        <dbReference type="ARBA" id="ARBA00023170"/>
    </source>
</evidence>
<name>A0ABM1SHX6_LIMPO</name>
<organism evidence="16 17">
    <name type="scientific">Limulus polyphemus</name>
    <name type="common">Atlantic horseshoe crab</name>
    <dbReference type="NCBI Taxonomy" id="6850"/>
    <lineage>
        <taxon>Eukaryota</taxon>
        <taxon>Metazoa</taxon>
        <taxon>Ecdysozoa</taxon>
        <taxon>Arthropoda</taxon>
        <taxon>Chelicerata</taxon>
        <taxon>Merostomata</taxon>
        <taxon>Xiphosura</taxon>
        <taxon>Limulidae</taxon>
        <taxon>Limulus</taxon>
    </lineage>
</organism>
<feature type="transmembrane region" description="Helical" evidence="13">
    <location>
        <begin position="461"/>
        <end position="485"/>
    </location>
</feature>
<feature type="domain" description="Ionotropic glutamate receptor C-terminal" evidence="14">
    <location>
        <begin position="69"/>
        <end position="436"/>
    </location>
</feature>